<feature type="region of interest" description="Disordered" evidence="2">
    <location>
        <begin position="34"/>
        <end position="68"/>
    </location>
</feature>
<feature type="compositionally biased region" description="Polar residues" evidence="2">
    <location>
        <begin position="56"/>
        <end position="68"/>
    </location>
</feature>
<keyword evidence="6" id="KW-1185">Reference proteome</keyword>
<proteinExistence type="predicted"/>
<dbReference type="EMBL" id="JAHQIW010004469">
    <property type="protein sequence ID" value="KAJ1362529.1"/>
    <property type="molecule type" value="Genomic_DNA"/>
</dbReference>
<feature type="transmembrane region" description="Helical" evidence="3">
    <location>
        <begin position="213"/>
        <end position="232"/>
    </location>
</feature>
<feature type="domain" description="EGF-like" evidence="4">
    <location>
        <begin position="133"/>
        <end position="174"/>
    </location>
</feature>
<keyword evidence="1" id="KW-0245">EGF-like domain</keyword>
<comment type="caution">
    <text evidence="1">Lacks conserved residue(s) required for the propagation of feature annotation.</text>
</comment>
<reference evidence="5" key="1">
    <citation type="submission" date="2021-06" db="EMBL/GenBank/DDBJ databases">
        <title>Parelaphostrongylus tenuis whole genome reference sequence.</title>
        <authorList>
            <person name="Garwood T.J."/>
            <person name="Larsen P.A."/>
            <person name="Fountain-Jones N.M."/>
            <person name="Garbe J.R."/>
            <person name="Macchietto M.G."/>
            <person name="Kania S.A."/>
            <person name="Gerhold R.W."/>
            <person name="Richards J.E."/>
            <person name="Wolf T.M."/>
        </authorList>
    </citation>
    <scope>NUCLEOTIDE SEQUENCE</scope>
    <source>
        <strain evidence="5">MNPRO001-30</strain>
        <tissue evidence="5">Meninges</tissue>
    </source>
</reference>
<sequence length="265" mass="29079">MSFAGPRDPIRNRQYYEDRRVLSSDQSLVTARLTNMSDSTSGSPSESIFDGGNGGSTTQKSRISHSTSGRLPMRISVTHSSPTRISGGGAGELGRLVKNAWNDIKELLGYLPPCLNGGTRLAGGPCRCPKLFEGAECEKRICLNGGKLERTKYGPVSWDCKCPTPQYIEGTHCETVRCANNAHLRTETTNGSWWCDCSGSMFYSGRFCEEFTAPYAVFAIPLACLFVIRIVYRCMPNGSMPKEKAVISSYGTLIGIRSRIYCCFT</sequence>
<keyword evidence="3" id="KW-0472">Membrane</keyword>
<comment type="caution">
    <text evidence="5">The sequence shown here is derived from an EMBL/GenBank/DDBJ whole genome shotgun (WGS) entry which is preliminary data.</text>
</comment>
<protein>
    <recommendedName>
        <fullName evidence="4">EGF-like domain-containing protein</fullName>
    </recommendedName>
</protein>
<evidence type="ECO:0000256" key="2">
    <source>
        <dbReference type="SAM" id="MobiDB-lite"/>
    </source>
</evidence>
<dbReference type="Proteomes" id="UP001196413">
    <property type="component" value="Unassembled WGS sequence"/>
</dbReference>
<keyword evidence="3" id="KW-1133">Transmembrane helix</keyword>
<dbReference type="InterPro" id="IPR000742">
    <property type="entry name" value="EGF"/>
</dbReference>
<evidence type="ECO:0000313" key="6">
    <source>
        <dbReference type="Proteomes" id="UP001196413"/>
    </source>
</evidence>
<feature type="compositionally biased region" description="Polar residues" evidence="2">
    <location>
        <begin position="34"/>
        <end position="46"/>
    </location>
</feature>
<name>A0AAD5QV00_PARTN</name>
<evidence type="ECO:0000256" key="3">
    <source>
        <dbReference type="SAM" id="Phobius"/>
    </source>
</evidence>
<keyword evidence="3" id="KW-0812">Transmembrane</keyword>
<dbReference type="PROSITE" id="PS50026">
    <property type="entry name" value="EGF_3"/>
    <property type="match status" value="1"/>
</dbReference>
<organism evidence="5 6">
    <name type="scientific">Parelaphostrongylus tenuis</name>
    <name type="common">Meningeal worm</name>
    <dbReference type="NCBI Taxonomy" id="148309"/>
    <lineage>
        <taxon>Eukaryota</taxon>
        <taxon>Metazoa</taxon>
        <taxon>Ecdysozoa</taxon>
        <taxon>Nematoda</taxon>
        <taxon>Chromadorea</taxon>
        <taxon>Rhabditida</taxon>
        <taxon>Rhabditina</taxon>
        <taxon>Rhabditomorpha</taxon>
        <taxon>Strongyloidea</taxon>
        <taxon>Metastrongylidae</taxon>
        <taxon>Parelaphostrongylus</taxon>
    </lineage>
</organism>
<gene>
    <name evidence="5" type="ORF">KIN20_022118</name>
</gene>
<dbReference type="Gene3D" id="2.10.25.10">
    <property type="entry name" value="Laminin"/>
    <property type="match status" value="1"/>
</dbReference>
<accession>A0AAD5QV00</accession>
<evidence type="ECO:0000313" key="5">
    <source>
        <dbReference type="EMBL" id="KAJ1362529.1"/>
    </source>
</evidence>
<evidence type="ECO:0000259" key="4">
    <source>
        <dbReference type="PROSITE" id="PS50026"/>
    </source>
</evidence>
<dbReference type="AlphaFoldDB" id="A0AAD5QV00"/>
<evidence type="ECO:0000256" key="1">
    <source>
        <dbReference type="PROSITE-ProRule" id="PRU00076"/>
    </source>
</evidence>